<evidence type="ECO:0000313" key="3">
    <source>
        <dbReference type="Proteomes" id="UP000236731"/>
    </source>
</evidence>
<organism evidence="2 3">
    <name type="scientific">Sphingobacterium lactis</name>
    <dbReference type="NCBI Taxonomy" id="797291"/>
    <lineage>
        <taxon>Bacteria</taxon>
        <taxon>Pseudomonadati</taxon>
        <taxon>Bacteroidota</taxon>
        <taxon>Sphingobacteriia</taxon>
        <taxon>Sphingobacteriales</taxon>
        <taxon>Sphingobacteriaceae</taxon>
        <taxon>Sphingobacterium</taxon>
    </lineage>
</organism>
<dbReference type="Proteomes" id="UP000236731">
    <property type="component" value="Unassembled WGS sequence"/>
</dbReference>
<proteinExistence type="predicted"/>
<keyword evidence="3" id="KW-1185">Reference proteome</keyword>
<accession>A0A1H6BDJ3</accession>
<feature type="signal peptide" evidence="1">
    <location>
        <begin position="1"/>
        <end position="23"/>
    </location>
</feature>
<evidence type="ECO:0000313" key="2">
    <source>
        <dbReference type="EMBL" id="SEG58594.1"/>
    </source>
</evidence>
<dbReference type="EMBL" id="FNUT01000010">
    <property type="protein sequence ID" value="SEG58594.1"/>
    <property type="molecule type" value="Genomic_DNA"/>
</dbReference>
<reference evidence="3" key="1">
    <citation type="submission" date="2016-10" db="EMBL/GenBank/DDBJ databases">
        <authorList>
            <person name="Varghese N."/>
            <person name="Submissions S."/>
        </authorList>
    </citation>
    <scope>NUCLEOTIDE SEQUENCE [LARGE SCALE GENOMIC DNA]</scope>
    <source>
        <strain evidence="3">DSM 22361</strain>
    </source>
</reference>
<name>A0A1H6BDJ3_9SPHI</name>
<dbReference type="InterPro" id="IPR032710">
    <property type="entry name" value="NTF2-like_dom_sf"/>
</dbReference>
<dbReference type="AlphaFoldDB" id="A0A1H6BDJ3"/>
<gene>
    <name evidence="2" type="ORF">SAMN05421877_11028</name>
</gene>
<dbReference type="SUPFAM" id="SSF54427">
    <property type="entry name" value="NTF2-like"/>
    <property type="match status" value="1"/>
</dbReference>
<dbReference type="RefSeq" id="WP_103907169.1">
    <property type="nucleotide sequence ID" value="NZ_CP049246.1"/>
</dbReference>
<dbReference type="InterPro" id="IPR039437">
    <property type="entry name" value="FrzH/put_lumazine-bd"/>
</dbReference>
<dbReference type="OrthoDB" id="764454at2"/>
<dbReference type="Pfam" id="PF12893">
    <property type="entry name" value="Lumazine_bd_2"/>
    <property type="match status" value="1"/>
</dbReference>
<protein>
    <submittedName>
        <fullName evidence="2">Putative lumazine-binding</fullName>
    </submittedName>
</protein>
<feature type="chain" id="PRO_5009293606" evidence="1">
    <location>
        <begin position="24"/>
        <end position="145"/>
    </location>
</feature>
<keyword evidence="1" id="KW-0732">Signal</keyword>
<evidence type="ECO:0000256" key="1">
    <source>
        <dbReference type="SAM" id="SignalP"/>
    </source>
</evidence>
<sequence length="145" mass="16255">MKNLVKTFAVAGLLFASSLTAFAIDKDKLNNAVVENVVEEYVNSSVRGDVAFVDQLFDEGFTQKFNTETDQPALSRSKFIQQLKRNEGVTYSCDVESQVVEKSGKYSLAKVTLDFGNFKRTDYLTMVQDAGVWKIKEVNSVFKSK</sequence>
<dbReference type="Gene3D" id="3.10.450.50">
    <property type="match status" value="1"/>
</dbReference>